<dbReference type="AlphaFoldDB" id="A0AAV7K4S4"/>
<proteinExistence type="predicted"/>
<keyword evidence="2" id="KW-1185">Reference proteome</keyword>
<dbReference type="Gene3D" id="1.20.58.60">
    <property type="match status" value="1"/>
</dbReference>
<dbReference type="SUPFAM" id="SSF46966">
    <property type="entry name" value="Spectrin repeat"/>
    <property type="match status" value="1"/>
</dbReference>
<sequence length="326" mass="37249">MLCTSTTFQPDQEQRRTKSRPVFNYASTKINGKENFLGWNLMKISKVVSVRPSNHLPRWLAHERCVIAVKENYCGIVLGLNDIYEETHEPEALGISKALSKKSTISAIFLLDYTLTQVAKLSKPLQAVELDLSIISALVDSTLHTLLSAASWVSGRIEELQVSVESLKNVLNAKRSLLDQHLELLHYFRQCALIDDSLSLMLQEFDCNSFGNTWEETDGRIKYLQNLDRTFQAHCDNVNKLQIDSTSLALIFPENHLIQSTITNLKELKVVVSYLSLPLIPVVVWFHHYLRALRTHYEIFNFTKLNESINFNDFRQPSSLNPCPLL</sequence>
<accession>A0AAV7K4S4</accession>
<evidence type="ECO:0000313" key="2">
    <source>
        <dbReference type="Proteomes" id="UP001165289"/>
    </source>
</evidence>
<gene>
    <name evidence="1" type="ORF">LOD99_11319</name>
</gene>
<reference evidence="1 2" key="1">
    <citation type="journal article" date="2023" name="BMC Biol.">
        <title>The compact genome of the sponge Oopsacas minuta (Hexactinellida) is lacking key metazoan core genes.</title>
        <authorList>
            <person name="Santini S."/>
            <person name="Schenkelaars Q."/>
            <person name="Jourda C."/>
            <person name="Duchesne M."/>
            <person name="Belahbib H."/>
            <person name="Rocher C."/>
            <person name="Selva M."/>
            <person name="Riesgo A."/>
            <person name="Vervoort M."/>
            <person name="Leys S.P."/>
            <person name="Kodjabachian L."/>
            <person name="Le Bivic A."/>
            <person name="Borchiellini C."/>
            <person name="Claverie J.M."/>
            <person name="Renard E."/>
        </authorList>
    </citation>
    <scope>NUCLEOTIDE SEQUENCE [LARGE SCALE GENOMIC DNA]</scope>
    <source>
        <strain evidence="1">SPO-2</strain>
    </source>
</reference>
<dbReference type="EMBL" id="JAKMXF010000154">
    <property type="protein sequence ID" value="KAI6656248.1"/>
    <property type="molecule type" value="Genomic_DNA"/>
</dbReference>
<evidence type="ECO:0000313" key="1">
    <source>
        <dbReference type="EMBL" id="KAI6656248.1"/>
    </source>
</evidence>
<organism evidence="1 2">
    <name type="scientific">Oopsacas minuta</name>
    <dbReference type="NCBI Taxonomy" id="111878"/>
    <lineage>
        <taxon>Eukaryota</taxon>
        <taxon>Metazoa</taxon>
        <taxon>Porifera</taxon>
        <taxon>Hexactinellida</taxon>
        <taxon>Hexasterophora</taxon>
        <taxon>Lyssacinosida</taxon>
        <taxon>Leucopsacidae</taxon>
        <taxon>Oopsacas</taxon>
    </lineage>
</organism>
<protein>
    <submittedName>
        <fullName evidence="1">Uncharacterized protein</fullName>
    </submittedName>
</protein>
<dbReference type="Proteomes" id="UP001165289">
    <property type="component" value="Unassembled WGS sequence"/>
</dbReference>
<comment type="caution">
    <text evidence="1">The sequence shown here is derived from an EMBL/GenBank/DDBJ whole genome shotgun (WGS) entry which is preliminary data.</text>
</comment>
<name>A0AAV7K4S4_9METZ</name>